<evidence type="ECO:0000313" key="3">
    <source>
        <dbReference type="EMBL" id="MUG73252.1"/>
    </source>
</evidence>
<dbReference type="GO" id="GO:0008641">
    <property type="term" value="F:ubiquitin-like modifier activating enzyme activity"/>
    <property type="evidence" value="ECO:0007669"/>
    <property type="project" value="InterPro"/>
</dbReference>
<dbReference type="GO" id="GO:0005829">
    <property type="term" value="C:cytosol"/>
    <property type="evidence" value="ECO:0007669"/>
    <property type="project" value="TreeGrafter"/>
</dbReference>
<evidence type="ECO:0000256" key="1">
    <source>
        <dbReference type="ARBA" id="ARBA00009919"/>
    </source>
</evidence>
<dbReference type="EMBL" id="WNZX01000023">
    <property type="protein sequence ID" value="MUG73252.1"/>
    <property type="molecule type" value="Genomic_DNA"/>
</dbReference>
<keyword evidence="4" id="KW-1185">Reference proteome</keyword>
<dbReference type="InterPro" id="IPR035985">
    <property type="entry name" value="Ubiquitin-activating_enz"/>
</dbReference>
<dbReference type="InterPro" id="IPR000594">
    <property type="entry name" value="ThiF_NAD_FAD-bd"/>
</dbReference>
<dbReference type="GO" id="GO:0004792">
    <property type="term" value="F:thiosulfate-cyanide sulfurtransferase activity"/>
    <property type="evidence" value="ECO:0007669"/>
    <property type="project" value="TreeGrafter"/>
</dbReference>
<gene>
    <name evidence="3" type="ORF">GNP93_21705</name>
</gene>
<reference evidence="3 4" key="1">
    <citation type="submission" date="2019-11" db="EMBL/GenBank/DDBJ databases">
        <title>Draft genome sequences of five Paenibacillus species of dairy origin.</title>
        <authorList>
            <person name="Olajide A.M."/>
            <person name="Chen S."/>
            <person name="Lapointe G."/>
        </authorList>
    </citation>
    <scope>NUCLEOTIDE SEQUENCE [LARGE SCALE GENOMIC DNA]</scope>
    <source>
        <strain evidence="3 4">2CS3</strain>
    </source>
</reference>
<evidence type="ECO:0000313" key="4">
    <source>
        <dbReference type="Proteomes" id="UP000450917"/>
    </source>
</evidence>
<comment type="caution">
    <text evidence="3">The sequence shown here is derived from an EMBL/GenBank/DDBJ whole genome shotgun (WGS) entry which is preliminary data.</text>
</comment>
<organism evidence="3 4">
    <name type="scientific">Paenibacillus validus</name>
    <dbReference type="NCBI Taxonomy" id="44253"/>
    <lineage>
        <taxon>Bacteria</taxon>
        <taxon>Bacillati</taxon>
        <taxon>Bacillota</taxon>
        <taxon>Bacilli</taxon>
        <taxon>Bacillales</taxon>
        <taxon>Paenibacillaceae</taxon>
        <taxon>Paenibacillus</taxon>
    </lineage>
</organism>
<dbReference type="Gene3D" id="3.40.50.720">
    <property type="entry name" value="NAD(P)-binding Rossmann-like Domain"/>
    <property type="match status" value="1"/>
</dbReference>
<keyword evidence="3" id="KW-0808">Transferase</keyword>
<comment type="similarity">
    <text evidence="1">Belongs to the HesA/MoeB/ThiF family.</text>
</comment>
<dbReference type="CDD" id="cd00757">
    <property type="entry name" value="ThiF_MoeB_HesA_family"/>
    <property type="match status" value="1"/>
</dbReference>
<dbReference type="GO" id="GO:0008146">
    <property type="term" value="F:sulfotransferase activity"/>
    <property type="evidence" value="ECO:0007669"/>
    <property type="project" value="TreeGrafter"/>
</dbReference>
<dbReference type="GO" id="GO:0016779">
    <property type="term" value="F:nucleotidyltransferase activity"/>
    <property type="evidence" value="ECO:0007669"/>
    <property type="project" value="UniProtKB-KW"/>
</dbReference>
<dbReference type="RefSeq" id="WP_127609072.1">
    <property type="nucleotide sequence ID" value="NZ_JBDLZV010000001.1"/>
</dbReference>
<dbReference type="AlphaFoldDB" id="A0A7X3CU84"/>
<keyword evidence="3" id="KW-0548">Nucleotidyltransferase</keyword>
<dbReference type="PANTHER" id="PTHR10953">
    <property type="entry name" value="UBIQUITIN-ACTIVATING ENZYME E1"/>
    <property type="match status" value="1"/>
</dbReference>
<dbReference type="SUPFAM" id="SSF69572">
    <property type="entry name" value="Activating enzymes of the ubiquitin-like proteins"/>
    <property type="match status" value="1"/>
</dbReference>
<feature type="domain" description="THIF-type NAD/FAD binding fold" evidence="2">
    <location>
        <begin position="19"/>
        <end position="258"/>
    </location>
</feature>
<dbReference type="Proteomes" id="UP000450917">
    <property type="component" value="Unassembled WGS sequence"/>
</dbReference>
<name>A0A7X3CU84_9BACL</name>
<evidence type="ECO:0000259" key="2">
    <source>
        <dbReference type="Pfam" id="PF00899"/>
    </source>
</evidence>
<dbReference type="PANTHER" id="PTHR10953:SF102">
    <property type="entry name" value="ADENYLYLTRANSFERASE AND SULFURTRANSFERASE MOCS3"/>
    <property type="match status" value="1"/>
</dbReference>
<dbReference type="InterPro" id="IPR045886">
    <property type="entry name" value="ThiF/MoeB/HesA"/>
</dbReference>
<dbReference type="FunFam" id="3.40.50.720:FF:000080">
    <property type="entry name" value="Thiazole biosynthesis adenylyltransferase ThiF"/>
    <property type="match status" value="1"/>
</dbReference>
<sequence>MSERPDIWPEHIEIDRERYSRQMLFAPIGEAGQAKLLRSRIAIVGMGALGTVLANHMVRAGVGFVRLIDRDFVERSNLQRQMLYDEADAAASSPKAEAGAARLRATNSGVSIEPVVADLNVTNAEELLTDVQLILDGSDNFAVRFLINDVSVKHGIPWIYGGAVSSRGVSLTIVPGETPCLRCLFGQPPAQGTTETCDTAGVIGPLIHAVASHQATEALKLLVGAEAERNRKMVHWDVWFNQFAGVDVSKARRADCPCCGERRFEYLEADVQEDTIQSLCGRNSVQIQPSRPLKLALADWERRLAPVGRVERNPFLLKLHLETGMTLVLFPDGRLIVQGTDDPVAAKSLYSRYIGM</sequence>
<dbReference type="Pfam" id="PF00899">
    <property type="entry name" value="ThiF"/>
    <property type="match status" value="1"/>
</dbReference>
<proteinExistence type="inferred from homology"/>
<accession>A0A7X3CU84</accession>
<protein>
    <submittedName>
        <fullName evidence="3">Thiazole biosynthesis adenylyltransferase ThiF</fullName>
    </submittedName>
</protein>